<evidence type="ECO:0000256" key="1">
    <source>
        <dbReference type="SAM" id="Phobius"/>
    </source>
</evidence>
<dbReference type="Pfam" id="PF19728">
    <property type="entry name" value="DUF6220"/>
    <property type="match status" value="1"/>
</dbReference>
<keyword evidence="1" id="KW-1133">Transmembrane helix</keyword>
<evidence type="ECO:0000313" key="2">
    <source>
        <dbReference type="EMBL" id="NUQ87015.1"/>
    </source>
</evidence>
<feature type="transmembrane region" description="Helical" evidence="1">
    <location>
        <begin position="7"/>
        <end position="28"/>
    </location>
</feature>
<organism evidence="2 3">
    <name type="scientific">Glycomyces artemisiae</name>
    <dbReference type="NCBI Taxonomy" id="1076443"/>
    <lineage>
        <taxon>Bacteria</taxon>
        <taxon>Bacillati</taxon>
        <taxon>Actinomycetota</taxon>
        <taxon>Actinomycetes</taxon>
        <taxon>Glycomycetales</taxon>
        <taxon>Glycomycetaceae</taxon>
        <taxon>Glycomyces</taxon>
    </lineage>
</organism>
<feature type="transmembrane region" description="Helical" evidence="1">
    <location>
        <begin position="40"/>
        <end position="60"/>
    </location>
</feature>
<proteinExistence type="predicted"/>
<gene>
    <name evidence="2" type="ORF">HOQ43_00915</name>
</gene>
<comment type="caution">
    <text evidence="2">The sequence shown here is derived from an EMBL/GenBank/DDBJ whole genome shotgun (WGS) entry which is preliminary data.</text>
</comment>
<dbReference type="EMBL" id="JABFXE010000039">
    <property type="protein sequence ID" value="NUQ87015.1"/>
    <property type="molecule type" value="Genomic_DNA"/>
</dbReference>
<accession>A0A850BXT4</accession>
<feature type="transmembrane region" description="Helical" evidence="1">
    <location>
        <begin position="67"/>
        <end position="91"/>
    </location>
</feature>
<keyword evidence="1" id="KW-0472">Membrane</keyword>
<sequence length="140" mass="14281">MLRFYRVWNFALGALIGIQFFLAGYGALGTGSPDEAFALHIMNGRLIGAVALLGVLFAALARAGGKLIGASAIILGLVVLQSVIALISVAGTVPGQIIFGFHVVNALIIEARVGATGKLAKKILDDRAAARGTAAEPVAA</sequence>
<protein>
    <submittedName>
        <fullName evidence="2">Uncharacterized protein</fullName>
    </submittedName>
</protein>
<dbReference type="InterPro" id="IPR046192">
    <property type="entry name" value="DUF6220"/>
</dbReference>
<dbReference type="Proteomes" id="UP000574690">
    <property type="component" value="Unassembled WGS sequence"/>
</dbReference>
<name>A0A850BXT4_9ACTN</name>
<dbReference type="AlphaFoldDB" id="A0A850BXT4"/>
<evidence type="ECO:0000313" key="3">
    <source>
        <dbReference type="Proteomes" id="UP000574690"/>
    </source>
</evidence>
<keyword evidence="1" id="KW-0812">Transmembrane</keyword>
<reference evidence="2 3" key="1">
    <citation type="submission" date="2020-05" db="EMBL/GenBank/DDBJ databases">
        <title>DNA-SIP metagenomic assembled genomes.</title>
        <authorList>
            <person name="Yu J."/>
        </authorList>
    </citation>
    <scope>NUCLEOTIDE SEQUENCE [LARGE SCALE GENOMIC DNA]</scope>
    <source>
        <strain evidence="2">Bin5.27</strain>
    </source>
</reference>